<accession>A0ABY5K9M9</accession>
<sequence length="365" mass="37113">MGVIIRATVAVATVAVTVLTSGAAPTPSPGTVRCGATLTSSTTLTADLVCRNSDVGLRLAEGVVLDLGGFSLVGPGRGFGTAVTGGYTPTVRNGTIRGWNTGVMSEEADGGGAISHVLVTNTRLAIGSSLGGTATVESSTLRGNDYGITTFQSTATVTDSVLRDNGSAVVVGSDYTTVRVQRSTLRGNDIAVDCEGGSLTVESARLVENGTGVRVDPFMCGADVVDSTVSRNEVGVSSSSTFPEGLGLLLERNVFRDNTVAVDLQWSATVNDNEFRGNATALRTRTSTDPQWGPVVVRVTANDFRRNGDAVVIDGLSELGSNTAVRNTGVGISAPGATDLGGNVAWGNGVEPQCVGVVCAGRPGA</sequence>
<dbReference type="SMART" id="SM00710">
    <property type="entry name" value="PbH1"/>
    <property type="match status" value="7"/>
</dbReference>
<keyword evidence="3" id="KW-1185">Reference proteome</keyword>
<evidence type="ECO:0000256" key="1">
    <source>
        <dbReference type="SAM" id="SignalP"/>
    </source>
</evidence>
<feature type="signal peptide" evidence="1">
    <location>
        <begin position="1"/>
        <end position="23"/>
    </location>
</feature>
<protein>
    <recommendedName>
        <fullName evidence="4">Right handed beta helix domain-containing protein</fullName>
    </recommendedName>
</protein>
<feature type="chain" id="PRO_5046919050" description="Right handed beta helix domain-containing protein" evidence="1">
    <location>
        <begin position="24"/>
        <end position="365"/>
    </location>
</feature>
<reference evidence="2 3" key="1">
    <citation type="submission" date="2022-07" db="EMBL/GenBank/DDBJ databases">
        <title>Novel species in genus cellulomonas.</title>
        <authorList>
            <person name="Ye L."/>
        </authorList>
    </citation>
    <scope>NUCLEOTIDE SEQUENCE [LARGE SCALE GENOMIC DNA]</scope>
    <source>
        <strain evidence="3">zg-Y908</strain>
    </source>
</reference>
<dbReference type="InterPro" id="IPR011050">
    <property type="entry name" value="Pectin_lyase_fold/virulence"/>
</dbReference>
<dbReference type="InterPro" id="IPR006626">
    <property type="entry name" value="PbH1"/>
</dbReference>
<evidence type="ECO:0008006" key="4">
    <source>
        <dbReference type="Google" id="ProtNLM"/>
    </source>
</evidence>
<gene>
    <name evidence="2" type="ORF">NP075_07450</name>
</gene>
<proteinExistence type="predicted"/>
<name>A0ABY5K9M9_9CELL</name>
<dbReference type="EMBL" id="CP101989">
    <property type="protein sequence ID" value="UUI66534.1"/>
    <property type="molecule type" value="Genomic_DNA"/>
</dbReference>
<dbReference type="SUPFAM" id="SSF51126">
    <property type="entry name" value="Pectin lyase-like"/>
    <property type="match status" value="1"/>
</dbReference>
<organism evidence="2 3">
    <name type="scientific">Cellulomonas wangsupingiae</name>
    <dbReference type="NCBI Taxonomy" id="2968085"/>
    <lineage>
        <taxon>Bacteria</taxon>
        <taxon>Bacillati</taxon>
        <taxon>Actinomycetota</taxon>
        <taxon>Actinomycetes</taxon>
        <taxon>Micrococcales</taxon>
        <taxon>Cellulomonadaceae</taxon>
        <taxon>Cellulomonas</taxon>
    </lineage>
</organism>
<evidence type="ECO:0000313" key="3">
    <source>
        <dbReference type="Proteomes" id="UP001317322"/>
    </source>
</evidence>
<evidence type="ECO:0000313" key="2">
    <source>
        <dbReference type="EMBL" id="UUI66534.1"/>
    </source>
</evidence>
<keyword evidence="1" id="KW-0732">Signal</keyword>
<dbReference type="Proteomes" id="UP001317322">
    <property type="component" value="Chromosome"/>
</dbReference>
<dbReference type="RefSeq" id="WP_227565116.1">
    <property type="nucleotide sequence ID" value="NZ_CP101989.1"/>
</dbReference>